<dbReference type="InterPro" id="IPR016163">
    <property type="entry name" value="Ald_DH_C"/>
</dbReference>
<evidence type="ECO:0000313" key="7">
    <source>
        <dbReference type="Proteomes" id="UP000717624"/>
    </source>
</evidence>
<organism evidence="6 7">
    <name type="scientific">Brevibacillus fulvus</name>
    <dbReference type="NCBI Taxonomy" id="1125967"/>
    <lineage>
        <taxon>Bacteria</taxon>
        <taxon>Bacillati</taxon>
        <taxon>Bacillota</taxon>
        <taxon>Bacilli</taxon>
        <taxon>Bacillales</taxon>
        <taxon>Paenibacillaceae</taxon>
        <taxon>Brevibacillus</taxon>
    </lineage>
</organism>
<dbReference type="PANTHER" id="PTHR11699">
    <property type="entry name" value="ALDEHYDE DEHYDROGENASE-RELATED"/>
    <property type="match status" value="1"/>
</dbReference>
<dbReference type="InterPro" id="IPR016161">
    <property type="entry name" value="Ald_DH/histidinol_DH"/>
</dbReference>
<dbReference type="Pfam" id="PF00171">
    <property type="entry name" value="Aldedh"/>
    <property type="match status" value="1"/>
</dbReference>
<dbReference type="RefSeq" id="WP_204518863.1">
    <property type="nucleotide sequence ID" value="NZ_BAABIN010000014.1"/>
</dbReference>
<evidence type="ECO:0000256" key="4">
    <source>
        <dbReference type="RuleBase" id="RU003345"/>
    </source>
</evidence>
<dbReference type="FunFam" id="3.40.605.10:FF:000007">
    <property type="entry name" value="NAD/NADP-dependent betaine aldehyde dehydrogenase"/>
    <property type="match status" value="1"/>
</dbReference>
<comment type="caution">
    <text evidence="6">The sequence shown here is derived from an EMBL/GenBank/DDBJ whole genome shotgun (WGS) entry which is preliminary data.</text>
</comment>
<reference evidence="6" key="1">
    <citation type="submission" date="2021-01" db="EMBL/GenBank/DDBJ databases">
        <title>Genomic Encyclopedia of Type Strains, Phase IV (KMG-IV): sequencing the most valuable type-strain genomes for metagenomic binning, comparative biology and taxonomic classification.</title>
        <authorList>
            <person name="Goeker M."/>
        </authorList>
    </citation>
    <scope>NUCLEOTIDE SEQUENCE</scope>
    <source>
        <strain evidence="6">DSM 25523</strain>
    </source>
</reference>
<proteinExistence type="inferred from homology"/>
<evidence type="ECO:0000256" key="1">
    <source>
        <dbReference type="ARBA" id="ARBA00009986"/>
    </source>
</evidence>
<dbReference type="Proteomes" id="UP000717624">
    <property type="component" value="Unassembled WGS sequence"/>
</dbReference>
<keyword evidence="2 4" id="KW-0560">Oxidoreductase</keyword>
<dbReference type="SUPFAM" id="SSF53720">
    <property type="entry name" value="ALDH-like"/>
    <property type="match status" value="1"/>
</dbReference>
<feature type="domain" description="Aldehyde dehydrogenase" evidence="5">
    <location>
        <begin position="13"/>
        <end position="479"/>
    </location>
</feature>
<dbReference type="NCBIfam" id="NF042993">
    <property type="entry name" value="AlphKGSA_gudD"/>
    <property type="match status" value="1"/>
</dbReference>
<dbReference type="Gene3D" id="3.40.605.10">
    <property type="entry name" value="Aldehyde Dehydrogenase, Chain A, domain 1"/>
    <property type="match status" value="1"/>
</dbReference>
<dbReference type="GO" id="GO:0004029">
    <property type="term" value="F:aldehyde dehydrogenase (NAD+) activity"/>
    <property type="evidence" value="ECO:0007669"/>
    <property type="project" value="UniProtKB-EC"/>
</dbReference>
<dbReference type="EMBL" id="JAFBEB010000009">
    <property type="protein sequence ID" value="MBM7591125.1"/>
    <property type="molecule type" value="Genomic_DNA"/>
</dbReference>
<evidence type="ECO:0000259" key="5">
    <source>
        <dbReference type="Pfam" id="PF00171"/>
    </source>
</evidence>
<sequence>MSQNVLNYINGNWVGSSSGVVLHSINPANIHERVGTFPDSSEADVDRAVAAAKDAFLQWKALSPISRGQFLHRAADLLEQRVEEIALTATKEMGKTLAETRGEVLRGVAILRYYSQEGSRKEGDVIPSADRRNLLYTQRVPLGVVGVISPWNFPIAIPLWKMAPALIYGNTVVFKPAAETSITAAKIVEVFADAQLPAGVLNLVHGSGTTAGAAIVRHHGVQAITFTGSNQVGKQVAAEAAARGAKFQLEMGGKNPVIVLEDADLELAAELTVSGAMKHTGQKCTATSRCFVHRSVYEPFKQKVLAKVQAIKVGSGLEEGVYMGPLASQKQFEKVISYIEQGKREGAALLYGGKALEEGPYQHGFFVQPTVFENVKNEMVIAQEEIFGPVLCLIKVDSFEEAVEQANATRFGLAASLFTRDLAKALAFVEKIDVGMVKVNGETAGVEPQAAFGGMKDSSSLSREQGQAAVEFFTTLKTVTITPTP</sequence>
<accession>A0A938Y0L0</accession>
<dbReference type="AlphaFoldDB" id="A0A938Y0L0"/>
<dbReference type="PROSITE" id="PS00687">
    <property type="entry name" value="ALDEHYDE_DEHYDR_GLU"/>
    <property type="match status" value="1"/>
</dbReference>
<dbReference type="InterPro" id="IPR029510">
    <property type="entry name" value="Ald_DH_CS_GLU"/>
</dbReference>
<dbReference type="FunFam" id="3.40.309.10:FF:000012">
    <property type="entry name" value="Betaine aldehyde dehydrogenase"/>
    <property type="match status" value="1"/>
</dbReference>
<dbReference type="Gene3D" id="3.40.309.10">
    <property type="entry name" value="Aldehyde Dehydrogenase, Chain A, domain 2"/>
    <property type="match status" value="1"/>
</dbReference>
<name>A0A938Y0L0_9BACL</name>
<dbReference type="InterPro" id="IPR015590">
    <property type="entry name" value="Aldehyde_DH_dom"/>
</dbReference>
<evidence type="ECO:0000256" key="3">
    <source>
        <dbReference type="PROSITE-ProRule" id="PRU10007"/>
    </source>
</evidence>
<gene>
    <name evidence="6" type="ORF">JOD01_002751</name>
</gene>
<dbReference type="InterPro" id="IPR016162">
    <property type="entry name" value="Ald_DH_N"/>
</dbReference>
<comment type="similarity">
    <text evidence="1 4">Belongs to the aldehyde dehydrogenase family.</text>
</comment>
<dbReference type="InterPro" id="IPR054869">
    <property type="entry name" value="AlphKGSA_gudD"/>
</dbReference>
<evidence type="ECO:0000256" key="2">
    <source>
        <dbReference type="ARBA" id="ARBA00023002"/>
    </source>
</evidence>
<evidence type="ECO:0000313" key="6">
    <source>
        <dbReference type="EMBL" id="MBM7591125.1"/>
    </source>
</evidence>
<keyword evidence="7" id="KW-1185">Reference proteome</keyword>
<dbReference type="EC" id="1.2.1.3" evidence="6"/>
<protein>
    <submittedName>
        <fullName evidence="6">Aldehyde dehydrogenase (NAD+)</fullName>
        <ecNumber evidence="6">1.2.1.3</ecNumber>
    </submittedName>
</protein>
<feature type="active site" evidence="3">
    <location>
        <position position="250"/>
    </location>
</feature>